<proteinExistence type="predicted"/>
<evidence type="ECO:0000313" key="2">
    <source>
        <dbReference type="Proteomes" id="UP000189337"/>
    </source>
</evidence>
<organism evidence="1 2">
    <name type="scientific">Leptospira santarosai</name>
    <dbReference type="NCBI Taxonomy" id="28183"/>
    <lineage>
        <taxon>Bacteria</taxon>
        <taxon>Pseudomonadati</taxon>
        <taxon>Spirochaetota</taxon>
        <taxon>Spirochaetia</taxon>
        <taxon>Leptospirales</taxon>
        <taxon>Leptospiraceae</taxon>
        <taxon>Leptospira</taxon>
    </lineage>
</organism>
<name>A0AB73MAZ5_9LEPT</name>
<protein>
    <submittedName>
        <fullName evidence="1">Uncharacterized protein</fullName>
    </submittedName>
</protein>
<sequence length="62" mass="7361">MGTLTVSVKPEEPISFKVLGRILRDRLSRFEKDGRKASFRRLSDRRAWELQLRTIWGKLLVF</sequence>
<reference evidence="1 2" key="1">
    <citation type="submission" date="2017-01" db="EMBL/GenBank/DDBJ databases">
        <title>Comparative genomic analysis of Brazilian Leptospira santarosai.</title>
        <authorList>
            <person name="Moreno L.Z."/>
            <person name="Miraglia F."/>
            <person name="Kremer F.S."/>
            <person name="Eslabao M.R."/>
            <person name="Lilenbaum W."/>
            <person name="Dellagostin O.A."/>
            <person name="Moreno A.M."/>
        </authorList>
    </citation>
    <scope>NUCLEOTIDE SEQUENCE [LARGE SCALE GENOMIC DNA]</scope>
    <source>
        <strain evidence="1 2">M52/8-19</strain>
    </source>
</reference>
<dbReference type="Proteomes" id="UP000189337">
    <property type="component" value="Unassembled WGS sequence"/>
</dbReference>
<evidence type="ECO:0000313" key="1">
    <source>
        <dbReference type="EMBL" id="ONF93326.1"/>
    </source>
</evidence>
<dbReference type="EMBL" id="MTSU01000006">
    <property type="protein sequence ID" value="ONF93326.1"/>
    <property type="molecule type" value="Genomic_DNA"/>
</dbReference>
<dbReference type="AlphaFoldDB" id="A0AB73MAZ5"/>
<accession>A0AB73MAZ5</accession>
<gene>
    <name evidence="1" type="ORF">BWD14_08885</name>
</gene>
<comment type="caution">
    <text evidence="1">The sequence shown here is derived from an EMBL/GenBank/DDBJ whole genome shotgun (WGS) entry which is preliminary data.</text>
</comment>